<proteinExistence type="predicted"/>
<dbReference type="Proteomes" id="UP000241394">
    <property type="component" value="Chromosome LG5"/>
</dbReference>
<dbReference type="PANTHER" id="PTHR33526">
    <property type="entry name" value="OS07G0123800 PROTEIN"/>
    <property type="match status" value="1"/>
</dbReference>
<dbReference type="PIRSF" id="PIRSF031279">
    <property type="entry name" value="UCP031279"/>
    <property type="match status" value="1"/>
</dbReference>
<dbReference type="Gramene" id="PSS30679">
    <property type="protein sequence ID" value="PSS30679"/>
    <property type="gene ID" value="CEY00_Acc05964"/>
</dbReference>
<dbReference type="OMA" id="EERSCEF"/>
<keyword evidence="2" id="KW-1185">Reference proteome</keyword>
<dbReference type="EMBL" id="NKQK01000005">
    <property type="protein sequence ID" value="PSS30679.1"/>
    <property type="molecule type" value="Genomic_DNA"/>
</dbReference>
<dbReference type="OrthoDB" id="694638at2759"/>
<dbReference type="InterPro" id="IPR016972">
    <property type="entry name" value="UCP031279"/>
</dbReference>
<evidence type="ECO:0000313" key="1">
    <source>
        <dbReference type="EMBL" id="PSS30679.1"/>
    </source>
</evidence>
<dbReference type="PANTHER" id="PTHR33526:SF4">
    <property type="entry name" value="OS07G0123800 PROTEIN"/>
    <property type="match status" value="1"/>
</dbReference>
<accession>A0A2R6RKY9</accession>
<reference evidence="1 2" key="1">
    <citation type="submission" date="2017-07" db="EMBL/GenBank/DDBJ databases">
        <title>An improved, manually edited Actinidia chinensis var. chinensis (kiwifruit) genome highlights the challenges associated with draft genomes and gene prediction in plants.</title>
        <authorList>
            <person name="Pilkington S."/>
            <person name="Crowhurst R."/>
            <person name="Hilario E."/>
            <person name="Nardozza S."/>
            <person name="Fraser L."/>
            <person name="Peng Y."/>
            <person name="Gunaseelan K."/>
            <person name="Simpson R."/>
            <person name="Tahir J."/>
            <person name="Deroles S."/>
            <person name="Templeton K."/>
            <person name="Luo Z."/>
            <person name="Davy M."/>
            <person name="Cheng C."/>
            <person name="Mcneilage M."/>
            <person name="Scaglione D."/>
            <person name="Liu Y."/>
            <person name="Zhang Q."/>
            <person name="Datson P."/>
            <person name="De Silva N."/>
            <person name="Gardiner S."/>
            <person name="Bassett H."/>
            <person name="Chagne D."/>
            <person name="Mccallum J."/>
            <person name="Dzierzon H."/>
            <person name="Deng C."/>
            <person name="Wang Y.-Y."/>
            <person name="Barron N."/>
            <person name="Manako K."/>
            <person name="Bowen J."/>
            <person name="Foster T."/>
            <person name="Erridge Z."/>
            <person name="Tiffin H."/>
            <person name="Waite C."/>
            <person name="Davies K."/>
            <person name="Grierson E."/>
            <person name="Laing W."/>
            <person name="Kirk R."/>
            <person name="Chen X."/>
            <person name="Wood M."/>
            <person name="Montefiori M."/>
            <person name="Brummell D."/>
            <person name="Schwinn K."/>
            <person name="Catanach A."/>
            <person name="Fullerton C."/>
            <person name="Li D."/>
            <person name="Meiyalaghan S."/>
            <person name="Nieuwenhuizen N."/>
            <person name="Read N."/>
            <person name="Prakash R."/>
            <person name="Hunter D."/>
            <person name="Zhang H."/>
            <person name="Mckenzie M."/>
            <person name="Knabel M."/>
            <person name="Harris A."/>
            <person name="Allan A."/>
            <person name="Chen A."/>
            <person name="Janssen B."/>
            <person name="Plunkett B."/>
            <person name="Dwamena C."/>
            <person name="Voogd C."/>
            <person name="Leif D."/>
            <person name="Lafferty D."/>
            <person name="Souleyre E."/>
            <person name="Varkonyi-Gasic E."/>
            <person name="Gambi F."/>
            <person name="Hanley J."/>
            <person name="Yao J.-L."/>
            <person name="Cheung J."/>
            <person name="David K."/>
            <person name="Warren B."/>
            <person name="Marsh K."/>
            <person name="Snowden K."/>
            <person name="Lin-Wang K."/>
            <person name="Brian L."/>
            <person name="Martinez-Sanchez M."/>
            <person name="Wang M."/>
            <person name="Ileperuma N."/>
            <person name="Macnee N."/>
            <person name="Campin R."/>
            <person name="Mcatee P."/>
            <person name="Drummond R."/>
            <person name="Espley R."/>
            <person name="Ireland H."/>
            <person name="Wu R."/>
            <person name="Atkinson R."/>
            <person name="Karunairetnam S."/>
            <person name="Bulley S."/>
            <person name="Chunkath S."/>
            <person name="Hanley Z."/>
            <person name="Storey R."/>
            <person name="Thrimawithana A."/>
            <person name="Thomson S."/>
            <person name="David C."/>
            <person name="Testolin R."/>
        </authorList>
    </citation>
    <scope>NUCLEOTIDE SEQUENCE [LARGE SCALE GENOMIC DNA]</scope>
    <source>
        <strain evidence="2">cv. Red5</strain>
        <tissue evidence="1">Young leaf</tissue>
    </source>
</reference>
<dbReference type="AlphaFoldDB" id="A0A2R6RKY9"/>
<name>A0A2R6RKY9_ACTCC</name>
<dbReference type="STRING" id="1590841.A0A2R6RKY9"/>
<dbReference type="InParanoid" id="A0A2R6RKY9"/>
<organism evidence="1 2">
    <name type="scientific">Actinidia chinensis var. chinensis</name>
    <name type="common">Chinese soft-hair kiwi</name>
    <dbReference type="NCBI Taxonomy" id="1590841"/>
    <lineage>
        <taxon>Eukaryota</taxon>
        <taxon>Viridiplantae</taxon>
        <taxon>Streptophyta</taxon>
        <taxon>Embryophyta</taxon>
        <taxon>Tracheophyta</taxon>
        <taxon>Spermatophyta</taxon>
        <taxon>Magnoliopsida</taxon>
        <taxon>eudicotyledons</taxon>
        <taxon>Gunneridae</taxon>
        <taxon>Pentapetalae</taxon>
        <taxon>asterids</taxon>
        <taxon>Ericales</taxon>
        <taxon>Actinidiaceae</taxon>
        <taxon>Actinidia</taxon>
    </lineage>
</organism>
<reference evidence="2" key="2">
    <citation type="journal article" date="2018" name="BMC Genomics">
        <title>A manually annotated Actinidia chinensis var. chinensis (kiwifruit) genome highlights the challenges associated with draft genomes and gene prediction in plants.</title>
        <authorList>
            <person name="Pilkington S.M."/>
            <person name="Crowhurst R."/>
            <person name="Hilario E."/>
            <person name="Nardozza S."/>
            <person name="Fraser L."/>
            <person name="Peng Y."/>
            <person name="Gunaseelan K."/>
            <person name="Simpson R."/>
            <person name="Tahir J."/>
            <person name="Deroles S.C."/>
            <person name="Templeton K."/>
            <person name="Luo Z."/>
            <person name="Davy M."/>
            <person name="Cheng C."/>
            <person name="McNeilage M."/>
            <person name="Scaglione D."/>
            <person name="Liu Y."/>
            <person name="Zhang Q."/>
            <person name="Datson P."/>
            <person name="De Silva N."/>
            <person name="Gardiner S.E."/>
            <person name="Bassett H."/>
            <person name="Chagne D."/>
            <person name="McCallum J."/>
            <person name="Dzierzon H."/>
            <person name="Deng C."/>
            <person name="Wang Y.Y."/>
            <person name="Barron L."/>
            <person name="Manako K."/>
            <person name="Bowen J."/>
            <person name="Foster T.M."/>
            <person name="Erridge Z.A."/>
            <person name="Tiffin H."/>
            <person name="Waite C.N."/>
            <person name="Davies K.M."/>
            <person name="Grierson E.P."/>
            <person name="Laing W.A."/>
            <person name="Kirk R."/>
            <person name="Chen X."/>
            <person name="Wood M."/>
            <person name="Montefiori M."/>
            <person name="Brummell D.A."/>
            <person name="Schwinn K.E."/>
            <person name="Catanach A."/>
            <person name="Fullerton C."/>
            <person name="Li D."/>
            <person name="Meiyalaghan S."/>
            <person name="Nieuwenhuizen N."/>
            <person name="Read N."/>
            <person name="Prakash R."/>
            <person name="Hunter D."/>
            <person name="Zhang H."/>
            <person name="McKenzie M."/>
            <person name="Knabel M."/>
            <person name="Harris A."/>
            <person name="Allan A.C."/>
            <person name="Gleave A."/>
            <person name="Chen A."/>
            <person name="Janssen B.J."/>
            <person name="Plunkett B."/>
            <person name="Ampomah-Dwamena C."/>
            <person name="Voogd C."/>
            <person name="Leif D."/>
            <person name="Lafferty D."/>
            <person name="Souleyre E.J.F."/>
            <person name="Varkonyi-Gasic E."/>
            <person name="Gambi F."/>
            <person name="Hanley J."/>
            <person name="Yao J.L."/>
            <person name="Cheung J."/>
            <person name="David K.M."/>
            <person name="Warren B."/>
            <person name="Marsh K."/>
            <person name="Snowden K.C."/>
            <person name="Lin-Wang K."/>
            <person name="Brian L."/>
            <person name="Martinez-Sanchez M."/>
            <person name="Wang M."/>
            <person name="Ileperuma N."/>
            <person name="Macnee N."/>
            <person name="Campin R."/>
            <person name="McAtee P."/>
            <person name="Drummond R.S.M."/>
            <person name="Espley R.V."/>
            <person name="Ireland H.S."/>
            <person name="Wu R."/>
            <person name="Atkinson R.G."/>
            <person name="Karunairetnam S."/>
            <person name="Bulley S."/>
            <person name="Chunkath S."/>
            <person name="Hanley Z."/>
            <person name="Storey R."/>
            <person name="Thrimawithana A.H."/>
            <person name="Thomson S."/>
            <person name="David C."/>
            <person name="Testolin R."/>
            <person name="Huang H."/>
            <person name="Hellens R.P."/>
            <person name="Schaffer R.J."/>
        </authorList>
    </citation>
    <scope>NUCLEOTIDE SEQUENCE [LARGE SCALE GENOMIC DNA]</scope>
    <source>
        <strain evidence="2">cv. Red5</strain>
    </source>
</reference>
<sequence>MAKKSSKETNLIVRCIKEPVKFLVKARDMYVEAMLGCSSVGGCTVVGCTTPQFSTLRVNSLKSRNDQGLRAAKEFIGRQQSQTLGVTLVPWSQSMGMGRIDEERSCEFGDDDVKLKTDHVYSRTRSCSVPKRANMF</sequence>
<gene>
    <name evidence="1" type="ORF">CEY00_Acc05964</name>
</gene>
<comment type="caution">
    <text evidence="1">The sequence shown here is derived from an EMBL/GenBank/DDBJ whole genome shotgun (WGS) entry which is preliminary data.</text>
</comment>
<evidence type="ECO:0000313" key="2">
    <source>
        <dbReference type="Proteomes" id="UP000241394"/>
    </source>
</evidence>
<protein>
    <submittedName>
        <fullName evidence="1">Protein phosphatase methylesterase</fullName>
    </submittedName>
</protein>